<proteinExistence type="predicted"/>
<dbReference type="EMBL" id="UGXD01000002">
    <property type="protein sequence ID" value="SUG33833.1"/>
    <property type="molecule type" value="Genomic_DNA"/>
</dbReference>
<evidence type="ECO:0000313" key="2">
    <source>
        <dbReference type="Proteomes" id="UP000254762"/>
    </source>
</evidence>
<evidence type="ECO:0000313" key="1">
    <source>
        <dbReference type="EMBL" id="SUG33833.1"/>
    </source>
</evidence>
<protein>
    <submittedName>
        <fullName evidence="1">Virulence protein</fullName>
    </submittedName>
</protein>
<dbReference type="AlphaFoldDB" id="A0A379SWJ8"/>
<gene>
    <name evidence="1" type="primary">sboL_2</name>
    <name evidence="1" type="ORF">NCTC7304_03329</name>
</gene>
<dbReference type="Gene3D" id="1.20.58.90">
    <property type="match status" value="1"/>
</dbReference>
<dbReference type="Proteomes" id="UP000254762">
    <property type="component" value="Unassembled WGS sequence"/>
</dbReference>
<reference evidence="1 2" key="1">
    <citation type="submission" date="2018-06" db="EMBL/GenBank/DDBJ databases">
        <authorList>
            <consortium name="Pathogen Informatics"/>
            <person name="Doyle S."/>
        </authorList>
    </citation>
    <scope>NUCLEOTIDE SEQUENCE [LARGE SCALE GENOMIC DNA]</scope>
    <source>
        <strain evidence="1 2">NCTC7304</strain>
    </source>
</reference>
<organism evidence="1 2">
    <name type="scientific">Salmonella enterica subsp. arizonae</name>
    <dbReference type="NCBI Taxonomy" id="59203"/>
    <lineage>
        <taxon>Bacteria</taxon>
        <taxon>Pseudomonadati</taxon>
        <taxon>Pseudomonadota</taxon>
        <taxon>Gammaproteobacteria</taxon>
        <taxon>Enterobacterales</taxon>
        <taxon>Enterobacteriaceae</taxon>
        <taxon>Salmonella</taxon>
    </lineage>
</organism>
<sequence length="94" mass="10344">MLKRLNPAAWGAAESEKNAFTVSEEFQSRIHAKLKTRGSSEFASDEAIQKAGLEVMKEKLRELFMPCTLSTLEAKAQLSLVESVWDLSGDQAGV</sequence>
<accession>A0A379SWJ8</accession>
<name>A0A379SWJ8_SALER</name>